<organism evidence="1 2">
    <name type="scientific">Tranquillimonas alkanivorans</name>
    <dbReference type="NCBI Taxonomy" id="441119"/>
    <lineage>
        <taxon>Bacteria</taxon>
        <taxon>Pseudomonadati</taxon>
        <taxon>Pseudomonadota</taxon>
        <taxon>Alphaproteobacteria</taxon>
        <taxon>Rhodobacterales</taxon>
        <taxon>Roseobacteraceae</taxon>
        <taxon>Tranquillimonas</taxon>
    </lineage>
</organism>
<protein>
    <submittedName>
        <fullName evidence="1">Uncharacterized protein</fullName>
    </submittedName>
</protein>
<accession>A0A1I5UQU9</accession>
<gene>
    <name evidence="1" type="ORF">SAMN04488047_12319</name>
</gene>
<dbReference type="EMBL" id="FOXA01000023">
    <property type="protein sequence ID" value="SFP97653.1"/>
    <property type="molecule type" value="Genomic_DNA"/>
</dbReference>
<name>A0A1I5UQU9_9RHOB</name>
<dbReference type="Proteomes" id="UP000199356">
    <property type="component" value="Unassembled WGS sequence"/>
</dbReference>
<proteinExistence type="predicted"/>
<sequence length="62" mass="6673">MWRALLPKVNQHAVMLYLNPASADDADRLMAIASDGLTAARRALPNLDRDEGLSVAFAAHGI</sequence>
<keyword evidence="2" id="KW-1185">Reference proteome</keyword>
<dbReference type="AlphaFoldDB" id="A0A1I5UQU9"/>
<reference evidence="1 2" key="1">
    <citation type="submission" date="2016-10" db="EMBL/GenBank/DDBJ databases">
        <authorList>
            <person name="de Groot N.N."/>
        </authorList>
    </citation>
    <scope>NUCLEOTIDE SEQUENCE [LARGE SCALE GENOMIC DNA]</scope>
    <source>
        <strain evidence="1 2">DSM 19547</strain>
    </source>
</reference>
<dbReference type="RefSeq" id="WP_093424832.1">
    <property type="nucleotide sequence ID" value="NZ_FOXA01000023.1"/>
</dbReference>
<evidence type="ECO:0000313" key="2">
    <source>
        <dbReference type="Proteomes" id="UP000199356"/>
    </source>
</evidence>
<evidence type="ECO:0000313" key="1">
    <source>
        <dbReference type="EMBL" id="SFP97653.1"/>
    </source>
</evidence>